<sequence length="273" mass="29656">MNHQRSLTTSWALAVSLLASIGGSTTAQAQSAASRIDAVTNGTVRLSYAAGQGVCGNGPNWSRTRDGRSGTFYGSWNGSSESLREIETTCERGPVRVVIVREQGDTKAIRIYVGGRWKSDTGYTDLGTVSAVDAGGWLLRLAERGPVKVARSALQAAILTDSVQASQILLRIARDDSRPQDVRNAAVNWLGEVVGERVSATLDSIAYEPGDREIRRTAIHTLGRRPKEEAIPALQKMAETLPDRELRRTAVMALAQTRDSQAIAWLEKRLQSR</sequence>
<dbReference type="InterPro" id="IPR004155">
    <property type="entry name" value="PBS_lyase_HEAT"/>
</dbReference>
<comment type="caution">
    <text evidence="2">The sequence shown here is derived from an EMBL/GenBank/DDBJ whole genome shotgun (WGS) entry which is preliminary data.</text>
</comment>
<dbReference type="Proteomes" id="UP000264071">
    <property type="component" value="Unassembled WGS sequence"/>
</dbReference>
<feature type="signal peptide" evidence="1">
    <location>
        <begin position="1"/>
        <end position="29"/>
    </location>
</feature>
<reference evidence="2 3" key="1">
    <citation type="journal article" date="2018" name="Nat. Biotechnol.">
        <title>A standardized bacterial taxonomy based on genome phylogeny substantially revises the tree of life.</title>
        <authorList>
            <person name="Parks D.H."/>
            <person name="Chuvochina M."/>
            <person name="Waite D.W."/>
            <person name="Rinke C."/>
            <person name="Skarshewski A."/>
            <person name="Chaumeil P.A."/>
            <person name="Hugenholtz P."/>
        </authorList>
    </citation>
    <scope>NUCLEOTIDE SEQUENCE [LARGE SCALE GENOMIC DNA]</scope>
    <source>
        <strain evidence="2">UBA8844</strain>
    </source>
</reference>
<evidence type="ECO:0000313" key="2">
    <source>
        <dbReference type="EMBL" id="HCT58130.1"/>
    </source>
</evidence>
<name>A0A3D4VAI8_9BACT</name>
<dbReference type="Gene3D" id="1.25.10.10">
    <property type="entry name" value="Leucine-rich Repeat Variant"/>
    <property type="match status" value="1"/>
</dbReference>
<dbReference type="AlphaFoldDB" id="A0A3D4VAI8"/>
<dbReference type="EMBL" id="DPIY01000010">
    <property type="protein sequence ID" value="HCT58130.1"/>
    <property type="molecule type" value="Genomic_DNA"/>
</dbReference>
<protein>
    <submittedName>
        <fullName evidence="2">HEAT repeat domain-containing protein</fullName>
    </submittedName>
</protein>
<evidence type="ECO:0000256" key="1">
    <source>
        <dbReference type="SAM" id="SignalP"/>
    </source>
</evidence>
<dbReference type="Pfam" id="PF13646">
    <property type="entry name" value="HEAT_2"/>
    <property type="match status" value="1"/>
</dbReference>
<dbReference type="InterPro" id="IPR016024">
    <property type="entry name" value="ARM-type_fold"/>
</dbReference>
<gene>
    <name evidence="2" type="ORF">DGD08_13075</name>
</gene>
<dbReference type="SMART" id="SM00567">
    <property type="entry name" value="EZ_HEAT"/>
    <property type="match status" value="2"/>
</dbReference>
<dbReference type="InterPro" id="IPR011989">
    <property type="entry name" value="ARM-like"/>
</dbReference>
<keyword evidence="1" id="KW-0732">Signal</keyword>
<evidence type="ECO:0000313" key="3">
    <source>
        <dbReference type="Proteomes" id="UP000264071"/>
    </source>
</evidence>
<accession>A0A3D4VAI8</accession>
<feature type="chain" id="PRO_5017683131" evidence="1">
    <location>
        <begin position="30"/>
        <end position="273"/>
    </location>
</feature>
<dbReference type="SUPFAM" id="SSF48371">
    <property type="entry name" value="ARM repeat"/>
    <property type="match status" value="1"/>
</dbReference>
<organism evidence="2 3">
    <name type="scientific">Gemmatimonas aurantiaca</name>
    <dbReference type="NCBI Taxonomy" id="173480"/>
    <lineage>
        <taxon>Bacteria</taxon>
        <taxon>Pseudomonadati</taxon>
        <taxon>Gemmatimonadota</taxon>
        <taxon>Gemmatimonadia</taxon>
        <taxon>Gemmatimonadales</taxon>
        <taxon>Gemmatimonadaceae</taxon>
        <taxon>Gemmatimonas</taxon>
    </lineage>
</organism>
<proteinExistence type="predicted"/>